<keyword evidence="2" id="KW-1185">Reference proteome</keyword>
<reference evidence="1 2" key="1">
    <citation type="journal article" date="2019" name="Nat. Ecol. Evol.">
        <title>Megaphylogeny resolves global patterns of mushroom evolution.</title>
        <authorList>
            <person name="Varga T."/>
            <person name="Krizsan K."/>
            <person name="Foldi C."/>
            <person name="Dima B."/>
            <person name="Sanchez-Garcia M."/>
            <person name="Sanchez-Ramirez S."/>
            <person name="Szollosi G.J."/>
            <person name="Szarkandi J.G."/>
            <person name="Papp V."/>
            <person name="Albert L."/>
            <person name="Andreopoulos W."/>
            <person name="Angelini C."/>
            <person name="Antonin V."/>
            <person name="Barry K.W."/>
            <person name="Bougher N.L."/>
            <person name="Buchanan P."/>
            <person name="Buyck B."/>
            <person name="Bense V."/>
            <person name="Catcheside P."/>
            <person name="Chovatia M."/>
            <person name="Cooper J."/>
            <person name="Damon W."/>
            <person name="Desjardin D."/>
            <person name="Finy P."/>
            <person name="Geml J."/>
            <person name="Haridas S."/>
            <person name="Hughes K."/>
            <person name="Justo A."/>
            <person name="Karasinski D."/>
            <person name="Kautmanova I."/>
            <person name="Kiss B."/>
            <person name="Kocsube S."/>
            <person name="Kotiranta H."/>
            <person name="LaButti K.M."/>
            <person name="Lechner B.E."/>
            <person name="Liimatainen K."/>
            <person name="Lipzen A."/>
            <person name="Lukacs Z."/>
            <person name="Mihaltcheva S."/>
            <person name="Morgado L.N."/>
            <person name="Niskanen T."/>
            <person name="Noordeloos M.E."/>
            <person name="Ohm R.A."/>
            <person name="Ortiz-Santana B."/>
            <person name="Ovrebo C."/>
            <person name="Racz N."/>
            <person name="Riley R."/>
            <person name="Savchenko A."/>
            <person name="Shiryaev A."/>
            <person name="Soop K."/>
            <person name="Spirin V."/>
            <person name="Szebenyi C."/>
            <person name="Tomsovsky M."/>
            <person name="Tulloss R.E."/>
            <person name="Uehling J."/>
            <person name="Grigoriev I.V."/>
            <person name="Vagvolgyi C."/>
            <person name="Papp T."/>
            <person name="Martin F.M."/>
            <person name="Miettinen O."/>
            <person name="Hibbett D.S."/>
            <person name="Nagy L.G."/>
        </authorList>
    </citation>
    <scope>NUCLEOTIDE SEQUENCE [LARGE SCALE GENOMIC DNA]</scope>
    <source>
        <strain evidence="1 2">CBS 962.96</strain>
    </source>
</reference>
<dbReference type="Proteomes" id="UP000297245">
    <property type="component" value="Unassembled WGS sequence"/>
</dbReference>
<evidence type="ECO:0000313" key="1">
    <source>
        <dbReference type="EMBL" id="THU95282.1"/>
    </source>
</evidence>
<dbReference type="AlphaFoldDB" id="A0A4S8LZV1"/>
<sequence>WFKMAFTYLNSDIGPQYSELLHRWVELSRSHNWTYSRRSLPARGRPPELSKWLHEYLNKRIGARIDAKSLPAFAESVWKWWTLMQPAWRTLDESGRPTPLVSDSLDGSLKSLDISGPRGWFGLIVCLKWWGSILRHHVSDQEVGLQEEWLEAIEDISGTLGCLIEWKRRQT</sequence>
<evidence type="ECO:0000313" key="2">
    <source>
        <dbReference type="Proteomes" id="UP000297245"/>
    </source>
</evidence>
<dbReference type="OrthoDB" id="3250313at2759"/>
<protein>
    <submittedName>
        <fullName evidence="1">Uncharacterized protein</fullName>
    </submittedName>
</protein>
<proteinExistence type="predicted"/>
<dbReference type="EMBL" id="ML179203">
    <property type="protein sequence ID" value="THU95282.1"/>
    <property type="molecule type" value="Genomic_DNA"/>
</dbReference>
<name>A0A4S8LZV1_DENBC</name>
<accession>A0A4S8LZV1</accession>
<gene>
    <name evidence="1" type="ORF">K435DRAFT_666670</name>
</gene>
<organism evidence="1 2">
    <name type="scientific">Dendrothele bispora (strain CBS 962.96)</name>
    <dbReference type="NCBI Taxonomy" id="1314807"/>
    <lineage>
        <taxon>Eukaryota</taxon>
        <taxon>Fungi</taxon>
        <taxon>Dikarya</taxon>
        <taxon>Basidiomycota</taxon>
        <taxon>Agaricomycotina</taxon>
        <taxon>Agaricomycetes</taxon>
        <taxon>Agaricomycetidae</taxon>
        <taxon>Agaricales</taxon>
        <taxon>Agaricales incertae sedis</taxon>
        <taxon>Dendrothele</taxon>
    </lineage>
</organism>
<feature type="non-terminal residue" evidence="1">
    <location>
        <position position="1"/>
    </location>
</feature>